<dbReference type="Gene3D" id="1.25.40.10">
    <property type="entry name" value="Tetratricopeptide repeat domain"/>
    <property type="match status" value="2"/>
</dbReference>
<feature type="repeat" description="TPR" evidence="1">
    <location>
        <begin position="179"/>
        <end position="212"/>
    </location>
</feature>
<dbReference type="RefSeq" id="WP_011819331.1">
    <property type="nucleotide sequence ID" value="NC_008817.1"/>
</dbReference>
<reference evidence="2 3" key="1">
    <citation type="journal article" date="2007" name="PLoS Genet.">
        <title>Patterns and implications of gene gain and loss in the evolution of Prochlorococcus.</title>
        <authorList>
            <person name="Kettler G.C."/>
            <person name="Martiny A.C."/>
            <person name="Huang K."/>
            <person name="Zucker J."/>
            <person name="Coleman M.L."/>
            <person name="Rodrigue S."/>
            <person name="Chen F."/>
            <person name="Lapidus A."/>
            <person name="Ferriera S."/>
            <person name="Johnson J."/>
            <person name="Steglich C."/>
            <person name="Church G.M."/>
            <person name="Richardson P."/>
            <person name="Chisholm S.W."/>
        </authorList>
    </citation>
    <scope>NUCLEOTIDE SEQUENCE [LARGE SCALE GENOMIC DNA]</scope>
    <source>
        <strain evidence="2 3">MIT 9515</strain>
    </source>
</reference>
<dbReference type="OrthoDB" id="495305at2"/>
<sequence>MQKSFIKLLFFSIISCHIFNTQNLRALVPYYHFPDAKHLEQEALSIGKQAYQLLYFGQIKDSLNFAKLAVKINDKNENLWLILAEAQTANELYEDAFNSLNNAQKINPKMSEIYFAKSAIYLKQAKIKKAKISLELGIQIAPENFNAIFQLGNIYLMEKDYEKALKEFDKAIEIKKDFWQAINNKGLAYYELNNINLSIISFKKAISIEENAEPLLALASCLSIKDINEAIFLAKKALIKEPNYVKYNYRKEQLWGEKLQNSTEKLFENNKLKEEIFIARTKIN</sequence>
<evidence type="ECO:0000256" key="1">
    <source>
        <dbReference type="PROSITE-ProRule" id="PRU00339"/>
    </source>
</evidence>
<dbReference type="Proteomes" id="UP000001589">
    <property type="component" value="Chromosome"/>
</dbReference>
<dbReference type="STRING" id="167542.P9515_00051"/>
<dbReference type="PROSITE" id="PS50293">
    <property type="entry name" value="TPR_REGION"/>
    <property type="match status" value="1"/>
</dbReference>
<feature type="repeat" description="TPR" evidence="1">
    <location>
        <begin position="145"/>
        <end position="178"/>
    </location>
</feature>
<dbReference type="AlphaFoldDB" id="A2BTW2"/>
<dbReference type="EMBL" id="CP000552">
    <property type="protein sequence ID" value="ABM71214.1"/>
    <property type="molecule type" value="Genomic_DNA"/>
</dbReference>
<dbReference type="PANTHER" id="PTHR12558">
    <property type="entry name" value="CELL DIVISION CYCLE 16,23,27"/>
    <property type="match status" value="1"/>
</dbReference>
<dbReference type="PROSITE" id="PS50005">
    <property type="entry name" value="TPR"/>
    <property type="match status" value="2"/>
</dbReference>
<keyword evidence="1" id="KW-0802">TPR repeat</keyword>
<dbReference type="Pfam" id="PF13414">
    <property type="entry name" value="TPR_11"/>
    <property type="match status" value="1"/>
</dbReference>
<dbReference type="PANTHER" id="PTHR12558:SF13">
    <property type="entry name" value="CELL DIVISION CYCLE PROTEIN 27 HOMOLOG"/>
    <property type="match status" value="1"/>
</dbReference>
<dbReference type="InterPro" id="IPR019734">
    <property type="entry name" value="TPR_rpt"/>
</dbReference>
<dbReference type="HOGENOM" id="CLU_066014_0_0_3"/>
<protein>
    <submittedName>
        <fullName evidence="2">Flp pilus assembly protein TadD, contains TPR repeats</fullName>
    </submittedName>
</protein>
<gene>
    <name evidence="2" type="ordered locus">P9515_00051</name>
</gene>
<evidence type="ECO:0000313" key="2">
    <source>
        <dbReference type="EMBL" id="ABM71214.1"/>
    </source>
</evidence>
<dbReference type="InterPro" id="IPR011990">
    <property type="entry name" value="TPR-like_helical_dom_sf"/>
</dbReference>
<dbReference type="GeneID" id="60202047"/>
<accession>A2BTW2</accession>
<organism evidence="2 3">
    <name type="scientific">Prochlorococcus marinus (strain MIT 9515)</name>
    <dbReference type="NCBI Taxonomy" id="167542"/>
    <lineage>
        <taxon>Bacteria</taxon>
        <taxon>Bacillati</taxon>
        <taxon>Cyanobacteriota</taxon>
        <taxon>Cyanophyceae</taxon>
        <taxon>Synechococcales</taxon>
        <taxon>Prochlorococcaceae</taxon>
        <taxon>Prochlorococcus</taxon>
    </lineage>
</organism>
<dbReference type="KEGG" id="pmc:P9515_00051"/>
<dbReference type="eggNOG" id="COG0457">
    <property type="taxonomic scope" value="Bacteria"/>
</dbReference>
<dbReference type="SMART" id="SM00028">
    <property type="entry name" value="TPR"/>
    <property type="match status" value="5"/>
</dbReference>
<dbReference type="SUPFAM" id="SSF48452">
    <property type="entry name" value="TPR-like"/>
    <property type="match status" value="1"/>
</dbReference>
<evidence type="ECO:0000313" key="3">
    <source>
        <dbReference type="Proteomes" id="UP000001589"/>
    </source>
</evidence>
<dbReference type="Pfam" id="PF13181">
    <property type="entry name" value="TPR_8"/>
    <property type="match status" value="1"/>
</dbReference>
<name>A2BTW2_PROM5</name>
<proteinExistence type="predicted"/>